<protein>
    <recommendedName>
        <fullName evidence="3">Transcription factor Pcc1</fullName>
    </recommendedName>
</protein>
<dbReference type="Pfam" id="PF09341">
    <property type="entry name" value="Pcc1"/>
    <property type="match status" value="1"/>
</dbReference>
<accession>A0A7G9YM01</accession>
<evidence type="ECO:0008006" key="3">
    <source>
        <dbReference type="Google" id="ProtNLM"/>
    </source>
</evidence>
<dbReference type="AlphaFoldDB" id="A0A7G9YM01"/>
<organism evidence="2">
    <name type="scientific">Candidatus Methanogaster sp. ANME-2c ERB4</name>
    <dbReference type="NCBI Taxonomy" id="2759911"/>
    <lineage>
        <taxon>Archaea</taxon>
        <taxon>Methanobacteriati</taxon>
        <taxon>Methanobacteriota</taxon>
        <taxon>Stenosarchaea group</taxon>
        <taxon>Methanomicrobia</taxon>
        <taxon>Methanosarcinales</taxon>
        <taxon>ANME-2 cluster</taxon>
        <taxon>Candidatus Methanogasteraceae</taxon>
        <taxon>Candidatus Methanogaster</taxon>
    </lineage>
</organism>
<name>A0A7G9YM01_9EURY</name>
<dbReference type="InterPro" id="IPR015419">
    <property type="entry name" value="CTAG/Pcc1"/>
</dbReference>
<sequence>MDRAEFSFDFGEGASTIYRALLPETMEAFPRSRAALSVDGGMLHLIVDAEDITALRAALNTWLRLIKVACEMAEIRHGREIK</sequence>
<evidence type="ECO:0000313" key="2">
    <source>
        <dbReference type="EMBL" id="QNO49035.1"/>
    </source>
</evidence>
<gene>
    <name evidence="2" type="ORF">KNGNHFEO_00032</name>
</gene>
<evidence type="ECO:0000256" key="1">
    <source>
        <dbReference type="ARBA" id="ARBA00007073"/>
    </source>
</evidence>
<dbReference type="Gene3D" id="3.30.310.50">
    <property type="entry name" value="Alpha-D-phosphohexomutase, C-terminal domain"/>
    <property type="match status" value="1"/>
</dbReference>
<dbReference type="EMBL" id="MT631369">
    <property type="protein sequence ID" value="QNO49035.1"/>
    <property type="molecule type" value="Genomic_DNA"/>
</dbReference>
<dbReference type="NCBIfam" id="NF011470">
    <property type="entry name" value="PRK14887.1"/>
    <property type="match status" value="1"/>
</dbReference>
<reference evidence="2" key="1">
    <citation type="submission" date="2020-06" db="EMBL/GenBank/DDBJ databases">
        <title>Unique genomic features of the anaerobic methanotrophic archaea.</title>
        <authorList>
            <person name="Chadwick G.L."/>
            <person name="Skennerton C.T."/>
            <person name="Laso-Perez R."/>
            <person name="Leu A.O."/>
            <person name="Speth D.R."/>
            <person name="Yu H."/>
            <person name="Morgan-Lang C."/>
            <person name="Hatzenpichler R."/>
            <person name="Goudeau D."/>
            <person name="Malmstrom R."/>
            <person name="Brazelton W.J."/>
            <person name="Woyke T."/>
            <person name="Hallam S.J."/>
            <person name="Tyson G.W."/>
            <person name="Wegener G."/>
            <person name="Boetius A."/>
            <person name="Orphan V."/>
        </authorList>
    </citation>
    <scope>NUCLEOTIDE SEQUENCE</scope>
</reference>
<comment type="similarity">
    <text evidence="1">Belongs to the CTAG/PCC1 family.</text>
</comment>
<proteinExistence type="inferred from homology"/>